<comment type="caution">
    <text evidence="1">The sequence shown here is derived from an EMBL/GenBank/DDBJ whole genome shotgun (WGS) entry which is preliminary data.</text>
</comment>
<proteinExistence type="predicted"/>
<dbReference type="EMBL" id="JAEVHL010000317">
    <property type="protein sequence ID" value="MBM0279612.1"/>
    <property type="molecule type" value="Genomic_DNA"/>
</dbReference>
<evidence type="ECO:0000313" key="2">
    <source>
        <dbReference type="Proteomes" id="UP000622245"/>
    </source>
</evidence>
<gene>
    <name evidence="1" type="ORF">JM949_32565</name>
</gene>
<keyword evidence="2" id="KW-1185">Reference proteome</keyword>
<dbReference type="SUPFAM" id="SSF48239">
    <property type="entry name" value="Terpenoid cyclases/Protein prenyltransferases"/>
    <property type="match status" value="1"/>
</dbReference>
<dbReference type="Proteomes" id="UP000622245">
    <property type="component" value="Unassembled WGS sequence"/>
</dbReference>
<evidence type="ECO:0008006" key="3">
    <source>
        <dbReference type="Google" id="ProtNLM"/>
    </source>
</evidence>
<organism evidence="1 2">
    <name type="scientific">Micromonospora tarensis</name>
    <dbReference type="NCBI Taxonomy" id="2806100"/>
    <lineage>
        <taxon>Bacteria</taxon>
        <taxon>Bacillati</taxon>
        <taxon>Actinomycetota</taxon>
        <taxon>Actinomycetes</taxon>
        <taxon>Micromonosporales</taxon>
        <taxon>Micromonosporaceae</taxon>
        <taxon>Micromonospora</taxon>
    </lineage>
</organism>
<name>A0ABS1YQN8_9ACTN</name>
<protein>
    <recommendedName>
        <fullName evidence="3">Prenyltransferase and squalene oxidase repeat-containing protein</fullName>
    </recommendedName>
</protein>
<feature type="non-terminal residue" evidence="1">
    <location>
        <position position="191"/>
    </location>
</feature>
<dbReference type="InterPro" id="IPR008930">
    <property type="entry name" value="Terpenoid_cyclase/PrenylTrfase"/>
</dbReference>
<evidence type="ECO:0000313" key="1">
    <source>
        <dbReference type="EMBL" id="MBM0279612.1"/>
    </source>
</evidence>
<accession>A0ABS1YQN8</accession>
<sequence>MTRSPAATGTGAESDVAASARELLAAMVLEPAGRVTPSVYETGRLVADAPWLTGHDRRLRYLLDEQRTDGGWGGADGYAVVPTVSAVEALLGTLRGAPGAVTPELAAAASRGLGVLADWLGRGTPLPDTPAADLIVAALAQRVDDHLAFFAATPARGSSTGSAPCPAWTGGGSTRCRRWSAPDVRCRRRCC</sequence>
<reference evidence="1 2" key="1">
    <citation type="submission" date="2021-01" db="EMBL/GenBank/DDBJ databases">
        <title>Draft genome sequence of Micromonospora sp. strain STR1s_6.</title>
        <authorList>
            <person name="Karlyshev A."/>
            <person name="Jawad R."/>
        </authorList>
    </citation>
    <scope>NUCLEOTIDE SEQUENCE [LARGE SCALE GENOMIC DNA]</scope>
    <source>
        <strain evidence="1 2">STR1S-6</strain>
    </source>
</reference>